<dbReference type="EMBL" id="JBEPEK010000678">
    <property type="protein sequence ID" value="MER7186881.1"/>
    <property type="molecule type" value="Genomic_DNA"/>
</dbReference>
<dbReference type="CDD" id="cd03784">
    <property type="entry name" value="GT1_Gtf-like"/>
    <property type="match status" value="1"/>
</dbReference>
<gene>
    <name evidence="2" type="ORF">ABT404_46750</name>
</gene>
<comment type="caution">
    <text evidence="2">The sequence shown here is derived from an EMBL/GenBank/DDBJ whole genome shotgun (WGS) entry which is preliminary data.</text>
</comment>
<dbReference type="SUPFAM" id="SSF53756">
    <property type="entry name" value="UDP-Glycosyltransferase/glycogen phosphorylase"/>
    <property type="match status" value="1"/>
</dbReference>
<sequence length="376" mass="40806">YDAVPPPADPAAGGPATWAAWMRGNAVHFRGSTLEQLRTVIRPHWAELARAAEYAQPRLRAIIDEVRPDLIVVDNVGADPSVAASGIPWVRSVSANPLELAGPDLPPAFSGYPLDDRSGWDAFRAEYAALHTGLHAEFDAYCTAQGAPPLEPLRFSHDSPWLNLYTYPSALDYPRPAEFGRRWHRLDTAVRTGERRFRVDDHLPGTGPVIYLSLGSLGSLDTRLLQHLVDVVARTGHRTIVSTGPCHDEVTLRPNMYGEPFLPQPNVLPGCDLLITDGGSNTVNEGVSAGLPMIVLPLFRDQYDNAQRVADLGHGVRMDAYGFDPEMLVGTIEGLLADTGLRQRLAEVREGIRRAPGRVTGGTLIADLAASVAGLR</sequence>
<dbReference type="Gene3D" id="3.40.50.2000">
    <property type="entry name" value="Glycogen Phosphorylase B"/>
    <property type="match status" value="2"/>
</dbReference>
<organism evidence="2 3">
    <name type="scientific">Streptomyces hyaluromycini</name>
    <dbReference type="NCBI Taxonomy" id="1377993"/>
    <lineage>
        <taxon>Bacteria</taxon>
        <taxon>Bacillati</taxon>
        <taxon>Actinomycetota</taxon>
        <taxon>Actinomycetes</taxon>
        <taxon>Kitasatosporales</taxon>
        <taxon>Streptomycetaceae</taxon>
        <taxon>Streptomyces</taxon>
    </lineage>
</organism>
<evidence type="ECO:0000313" key="2">
    <source>
        <dbReference type="EMBL" id="MER7186881.1"/>
    </source>
</evidence>
<dbReference type="PANTHER" id="PTHR48050">
    <property type="entry name" value="STEROL 3-BETA-GLUCOSYLTRANSFERASE"/>
    <property type="match status" value="1"/>
</dbReference>
<keyword evidence="1" id="KW-0808">Transferase</keyword>
<name>A0ABV1XCX9_9ACTN</name>
<dbReference type="Pfam" id="PF00201">
    <property type="entry name" value="UDPGT"/>
    <property type="match status" value="1"/>
</dbReference>
<accession>A0ABV1XCX9</accession>
<dbReference type="PANTHER" id="PTHR48050:SF13">
    <property type="entry name" value="STEROL 3-BETA-GLUCOSYLTRANSFERASE UGT80A2"/>
    <property type="match status" value="1"/>
</dbReference>
<reference evidence="2 3" key="1">
    <citation type="submission" date="2024-06" db="EMBL/GenBank/DDBJ databases">
        <title>The Natural Products Discovery Center: Release of the First 8490 Sequenced Strains for Exploring Actinobacteria Biosynthetic Diversity.</title>
        <authorList>
            <person name="Kalkreuter E."/>
            <person name="Kautsar S.A."/>
            <person name="Yang D."/>
            <person name="Bader C.D."/>
            <person name="Teijaro C.N."/>
            <person name="Fluegel L."/>
            <person name="Davis C.M."/>
            <person name="Simpson J.R."/>
            <person name="Lauterbach L."/>
            <person name="Steele A.D."/>
            <person name="Gui C."/>
            <person name="Meng S."/>
            <person name="Li G."/>
            <person name="Viehrig K."/>
            <person name="Ye F."/>
            <person name="Su P."/>
            <person name="Kiefer A.F."/>
            <person name="Nichols A."/>
            <person name="Cepeda A.J."/>
            <person name="Yan W."/>
            <person name="Fan B."/>
            <person name="Jiang Y."/>
            <person name="Adhikari A."/>
            <person name="Zheng C.-J."/>
            <person name="Schuster L."/>
            <person name="Cowan T.M."/>
            <person name="Smanski M.J."/>
            <person name="Chevrette M.G."/>
            <person name="De Carvalho L.P.S."/>
            <person name="Shen B."/>
        </authorList>
    </citation>
    <scope>NUCLEOTIDE SEQUENCE [LARGE SCALE GENOMIC DNA]</scope>
    <source>
        <strain evidence="2 3">NPDC000234</strain>
    </source>
</reference>
<dbReference type="Proteomes" id="UP001474181">
    <property type="component" value="Unassembled WGS sequence"/>
</dbReference>
<evidence type="ECO:0000256" key="1">
    <source>
        <dbReference type="ARBA" id="ARBA00022679"/>
    </source>
</evidence>
<protein>
    <submittedName>
        <fullName evidence="2">Nucleotide disphospho-sugar-binding domain-containing protein</fullName>
    </submittedName>
</protein>
<dbReference type="InterPro" id="IPR002213">
    <property type="entry name" value="UDP_glucos_trans"/>
</dbReference>
<proteinExistence type="predicted"/>
<dbReference type="RefSeq" id="WP_350790899.1">
    <property type="nucleotide sequence ID" value="NZ_JBEPEK010000678.1"/>
</dbReference>
<keyword evidence="3" id="KW-1185">Reference proteome</keyword>
<evidence type="ECO:0000313" key="3">
    <source>
        <dbReference type="Proteomes" id="UP001474181"/>
    </source>
</evidence>
<feature type="non-terminal residue" evidence="2">
    <location>
        <position position="1"/>
    </location>
</feature>
<dbReference type="InterPro" id="IPR050426">
    <property type="entry name" value="Glycosyltransferase_28"/>
</dbReference>